<protein>
    <submittedName>
        <fullName evidence="2">Uncharacterized protein</fullName>
    </submittedName>
</protein>
<comment type="caution">
    <text evidence="2">The sequence shown here is derived from an EMBL/GenBank/DDBJ whole genome shotgun (WGS) entry which is preliminary data.</text>
</comment>
<keyword evidence="3" id="KW-1185">Reference proteome</keyword>
<dbReference type="Proteomes" id="UP001234880">
    <property type="component" value="Unassembled WGS sequence"/>
</dbReference>
<name>A0ABT9KK92_9ACTN</name>
<accession>A0ABT9KK92</accession>
<sequence>MRYGRLPARHNASSRWRARRRLSHIARRRVLGVTKSGPDGVAIRTTAPGRGFPCASRGCPLLVSGRPSAAREAETSNPLRLLGTLPLTPDRGPLPIGDAFRDAIPGYRPRRASLADIPRPSGAGRARIAGCREFLVPAAAVAVPRRSRVRVCHLGAAGVVDAQQFLTGIAGAVARAAGGAVDPVFKEESEHNLGSIGHHARPVRIARPVSRARRMAAAAANTSTCFGKLGAQSGQAYAVTLAPCSIPTTTGSSVDCWQRTQICLVTDRPPTGLPARPASRPAEPRTGRPGQ</sequence>
<proteinExistence type="predicted"/>
<feature type="region of interest" description="Disordered" evidence="1">
    <location>
        <begin position="267"/>
        <end position="291"/>
    </location>
</feature>
<dbReference type="EMBL" id="JAURUE010000001">
    <property type="protein sequence ID" value="MDP9608848.1"/>
    <property type="molecule type" value="Genomic_DNA"/>
</dbReference>
<feature type="compositionally biased region" description="Basic and acidic residues" evidence="1">
    <location>
        <begin position="282"/>
        <end position="291"/>
    </location>
</feature>
<evidence type="ECO:0000313" key="3">
    <source>
        <dbReference type="Proteomes" id="UP001234880"/>
    </source>
</evidence>
<evidence type="ECO:0000256" key="1">
    <source>
        <dbReference type="SAM" id="MobiDB-lite"/>
    </source>
</evidence>
<organism evidence="2 3">
    <name type="scientific">Streptomyces demainii</name>
    <dbReference type="NCBI Taxonomy" id="588122"/>
    <lineage>
        <taxon>Bacteria</taxon>
        <taxon>Bacillati</taxon>
        <taxon>Actinomycetota</taxon>
        <taxon>Actinomycetes</taxon>
        <taxon>Kitasatosporales</taxon>
        <taxon>Streptomycetaceae</taxon>
        <taxon>Streptomyces</taxon>
    </lineage>
</organism>
<evidence type="ECO:0000313" key="2">
    <source>
        <dbReference type="EMBL" id="MDP9608848.1"/>
    </source>
</evidence>
<reference evidence="2 3" key="1">
    <citation type="submission" date="2023-07" db="EMBL/GenBank/DDBJ databases">
        <title>Sequencing the genomes of 1000 actinobacteria strains.</title>
        <authorList>
            <person name="Klenk H.-P."/>
        </authorList>
    </citation>
    <scope>NUCLEOTIDE SEQUENCE [LARGE SCALE GENOMIC DNA]</scope>
    <source>
        <strain evidence="2 3">DSM 41600</strain>
    </source>
</reference>
<gene>
    <name evidence="2" type="ORF">JOF35_001125</name>
</gene>